<dbReference type="Gene3D" id="1.10.510.10">
    <property type="entry name" value="Transferase(Phosphotransferase) domain 1"/>
    <property type="match status" value="2"/>
</dbReference>
<dbReference type="InterPro" id="IPR008266">
    <property type="entry name" value="Tyr_kinase_AS"/>
</dbReference>
<dbReference type="InterPro" id="IPR011009">
    <property type="entry name" value="Kinase-like_dom_sf"/>
</dbReference>
<dbReference type="Pfam" id="PF07714">
    <property type="entry name" value="PK_Tyr_Ser-Thr"/>
    <property type="match status" value="2"/>
</dbReference>
<dbReference type="PROSITE" id="PS50011">
    <property type="entry name" value="PROTEIN_KINASE_DOM"/>
    <property type="match status" value="1"/>
</dbReference>
<dbReference type="GO" id="GO:0043235">
    <property type="term" value="C:receptor complex"/>
    <property type="evidence" value="ECO:0007669"/>
    <property type="project" value="TreeGrafter"/>
</dbReference>
<dbReference type="InterPro" id="IPR020635">
    <property type="entry name" value="Tyr_kinase_cat_dom"/>
</dbReference>
<dbReference type="InterPro" id="IPR000719">
    <property type="entry name" value="Prot_kinase_dom"/>
</dbReference>
<comment type="caution">
    <text evidence="2">The sequence shown here is derived from an EMBL/GenBank/DDBJ whole genome shotgun (WGS) entry which is preliminary data.</text>
</comment>
<feature type="non-terminal residue" evidence="2">
    <location>
        <position position="1"/>
    </location>
</feature>
<dbReference type="GO" id="GO:0004714">
    <property type="term" value="F:transmembrane receptor protein tyrosine kinase activity"/>
    <property type="evidence" value="ECO:0007669"/>
    <property type="project" value="TreeGrafter"/>
</dbReference>
<dbReference type="InterPro" id="IPR001245">
    <property type="entry name" value="Ser-Thr/Tyr_kinase_cat_dom"/>
</dbReference>
<dbReference type="InterPro" id="IPR050122">
    <property type="entry name" value="RTK"/>
</dbReference>
<protein>
    <recommendedName>
        <fullName evidence="1">Protein kinase domain-containing protein</fullName>
    </recommendedName>
</protein>
<feature type="non-terminal residue" evidence="2">
    <location>
        <position position="181"/>
    </location>
</feature>
<dbReference type="SMART" id="SM00219">
    <property type="entry name" value="TyrKc"/>
    <property type="match status" value="1"/>
</dbReference>
<evidence type="ECO:0000313" key="3">
    <source>
        <dbReference type="Proteomes" id="UP000275408"/>
    </source>
</evidence>
<dbReference type="Proteomes" id="UP000275408">
    <property type="component" value="Unassembled WGS sequence"/>
</dbReference>
<sequence>FVVTELVRGGNLESLLKSKDDGSNEYANICCKLSDRQLLNIALQVALGMQHLEERKCIHRDLAARNVFIDSNKVAKVGDFGLARNISDDGLYIKTSCVRPYPSIKSPLSLVSRLSTGYQMPRPHQCSEELYTLMSSCWNENPLMRPSFNDIVHQLEYFSREVKRTYIIIMEDEITSRVDLK</sequence>
<accession>A0A3M6U6G6</accession>
<evidence type="ECO:0000259" key="1">
    <source>
        <dbReference type="PROSITE" id="PS50011"/>
    </source>
</evidence>
<dbReference type="SUPFAM" id="SSF56112">
    <property type="entry name" value="Protein kinase-like (PK-like)"/>
    <property type="match status" value="1"/>
</dbReference>
<dbReference type="PROSITE" id="PS00109">
    <property type="entry name" value="PROTEIN_KINASE_TYR"/>
    <property type="match status" value="1"/>
</dbReference>
<gene>
    <name evidence="2" type="ORF">pdam_00003867</name>
</gene>
<feature type="domain" description="Protein kinase" evidence="1">
    <location>
        <begin position="1"/>
        <end position="181"/>
    </location>
</feature>
<dbReference type="EMBL" id="RCHS01002172">
    <property type="protein sequence ID" value="RMX49124.1"/>
    <property type="molecule type" value="Genomic_DNA"/>
</dbReference>
<dbReference type="OrthoDB" id="5961875at2759"/>
<organism evidence="2 3">
    <name type="scientific">Pocillopora damicornis</name>
    <name type="common">Cauliflower coral</name>
    <name type="synonym">Millepora damicornis</name>
    <dbReference type="NCBI Taxonomy" id="46731"/>
    <lineage>
        <taxon>Eukaryota</taxon>
        <taxon>Metazoa</taxon>
        <taxon>Cnidaria</taxon>
        <taxon>Anthozoa</taxon>
        <taxon>Hexacorallia</taxon>
        <taxon>Scleractinia</taxon>
        <taxon>Astrocoeniina</taxon>
        <taxon>Pocilloporidae</taxon>
        <taxon>Pocillopora</taxon>
    </lineage>
</organism>
<dbReference type="GO" id="GO:0007169">
    <property type="term" value="P:cell surface receptor protein tyrosine kinase signaling pathway"/>
    <property type="evidence" value="ECO:0007669"/>
    <property type="project" value="TreeGrafter"/>
</dbReference>
<proteinExistence type="predicted"/>
<dbReference type="PANTHER" id="PTHR24416:SF622">
    <property type="entry name" value="PROTEIN KINASE DOMAIN-CONTAINING PROTEIN"/>
    <property type="match status" value="1"/>
</dbReference>
<reference evidence="2 3" key="1">
    <citation type="journal article" date="2018" name="Sci. Rep.">
        <title>Comparative analysis of the Pocillopora damicornis genome highlights role of immune system in coral evolution.</title>
        <authorList>
            <person name="Cunning R."/>
            <person name="Bay R.A."/>
            <person name="Gillette P."/>
            <person name="Baker A.C."/>
            <person name="Traylor-Knowles N."/>
        </authorList>
    </citation>
    <scope>NUCLEOTIDE SEQUENCE [LARGE SCALE GENOMIC DNA]</scope>
    <source>
        <strain evidence="2">RSMAS</strain>
        <tissue evidence="2">Whole animal</tissue>
    </source>
</reference>
<dbReference type="PANTHER" id="PTHR24416">
    <property type="entry name" value="TYROSINE-PROTEIN KINASE RECEPTOR"/>
    <property type="match status" value="1"/>
</dbReference>
<dbReference type="GO" id="GO:0005886">
    <property type="term" value="C:plasma membrane"/>
    <property type="evidence" value="ECO:0007669"/>
    <property type="project" value="TreeGrafter"/>
</dbReference>
<evidence type="ECO:0000313" key="2">
    <source>
        <dbReference type="EMBL" id="RMX49124.1"/>
    </source>
</evidence>
<keyword evidence="3" id="KW-1185">Reference proteome</keyword>
<name>A0A3M6U6G6_POCDA</name>
<dbReference type="GO" id="GO:0005524">
    <property type="term" value="F:ATP binding"/>
    <property type="evidence" value="ECO:0007669"/>
    <property type="project" value="InterPro"/>
</dbReference>
<dbReference type="AlphaFoldDB" id="A0A3M6U6G6"/>